<evidence type="ECO:0000313" key="1">
    <source>
        <dbReference type="EMBL" id="KAG4426729.1"/>
    </source>
</evidence>
<dbReference type="AlphaFoldDB" id="A0A8H8BWX9"/>
<dbReference type="Pfam" id="PF08728">
    <property type="entry name" value="CRT10"/>
    <property type="match status" value="1"/>
</dbReference>
<protein>
    <submittedName>
        <fullName evidence="1">Uncharacterized protein</fullName>
    </submittedName>
</protein>
<evidence type="ECO:0000313" key="2">
    <source>
        <dbReference type="Proteomes" id="UP000664132"/>
    </source>
</evidence>
<comment type="caution">
    <text evidence="1">The sequence shown here is derived from an EMBL/GenBank/DDBJ whole genome shotgun (WGS) entry which is preliminary data.</text>
</comment>
<dbReference type="InterPro" id="IPR014839">
    <property type="entry name" value="Crt10"/>
</dbReference>
<dbReference type="EMBL" id="JAFJYH010000001">
    <property type="protein sequence ID" value="KAG4426729.1"/>
    <property type="molecule type" value="Genomic_DNA"/>
</dbReference>
<reference evidence="1" key="1">
    <citation type="submission" date="2021-02" db="EMBL/GenBank/DDBJ databases">
        <title>Genome sequence Cadophora malorum strain M34.</title>
        <authorList>
            <person name="Stefanovic E."/>
            <person name="Vu D."/>
            <person name="Scully C."/>
            <person name="Dijksterhuis J."/>
            <person name="Roader J."/>
            <person name="Houbraken J."/>
        </authorList>
    </citation>
    <scope>NUCLEOTIDE SEQUENCE</scope>
    <source>
        <strain evidence="1">M34</strain>
    </source>
</reference>
<keyword evidence="2" id="KW-1185">Reference proteome</keyword>
<organism evidence="1 2">
    <name type="scientific">Cadophora malorum</name>
    <dbReference type="NCBI Taxonomy" id="108018"/>
    <lineage>
        <taxon>Eukaryota</taxon>
        <taxon>Fungi</taxon>
        <taxon>Dikarya</taxon>
        <taxon>Ascomycota</taxon>
        <taxon>Pezizomycotina</taxon>
        <taxon>Leotiomycetes</taxon>
        <taxon>Helotiales</taxon>
        <taxon>Ploettnerulaceae</taxon>
        <taxon>Cadophora</taxon>
    </lineage>
</organism>
<gene>
    <name evidence="1" type="ORF">IFR04_000160</name>
</gene>
<name>A0A8H8BWX9_9HELO</name>
<sequence length="719" mass="81616">MMFQGERIFKEIDVGNFHAQKGRQRVLGLGDHAPPRMAHWRNNLGALSHDFNLYFAAYGDKIHVTRPLDLRQTLPISPDLVLDLPRSAEGIRVGGYIDQIRPHNVNNMKIGKLGDFEILLIACDDGDLIAYYTRLLEREIDEGGLHCSQGEGPISYTQSFFHDNVGISAWGLAIHQVSRLIAVGSNHREVTVFQPALAVGYDRETGNRHFQERTGSAWPGCSFSNGASRFSPVWKLDFGSEALGEFERKDCRLSLPLGPSGSNIPSIDFVSDENGEASVVLASDVNGMLWSLNLSQRETLSWPEIHQEPTFAQNWDEFAPRGWGVLCIPTSYFMLVKSPQEALGINNLDSMFKLKSESSTHCLQSLDISSCVPSLTTSSMIHPSCSFFHPFDQPVLNTLTLETCPTPPVKVGLSWSVVHTCILELLQNYRAMKHLVFQPTWIPEFHRDDWVDRMMDVLQSEDWYSDAVGAWMVETYRVTHQWKESQTFFDTLKAFRFLLQLPIEIRYQINSWQGLHKAMADVEDYGSESLESLTRLSLNQIQSIKKKKQPIPRLQEGNMAVIRTSARDIELIPPNPNMITTMCRNFLRQTLPHQILQDTLERFDRLNMFAVIPELSLLVVASQKGRVALFTLTRLEDDFSDVAPLLMFRLDRILPSTEHEEEFRPCVPLLGMAVGPLQGNNKDGAMQRNIWRLILHYMDHTVLSYELKRGSDMDGLVVL</sequence>
<proteinExistence type="predicted"/>
<accession>A0A8H8BWX9</accession>
<dbReference type="OrthoDB" id="5591786at2759"/>
<dbReference type="Proteomes" id="UP000664132">
    <property type="component" value="Unassembled WGS sequence"/>
</dbReference>